<keyword evidence="4 7" id="KW-1133">Transmembrane helix</keyword>
<keyword evidence="10" id="KW-1185">Reference proteome</keyword>
<evidence type="ECO:0000256" key="4">
    <source>
        <dbReference type="ARBA" id="ARBA00022989"/>
    </source>
</evidence>
<sequence>MTRLADALNRVARRIPVWAVYLLLALPIPWFFYQGLTGGLGRDPVKGLEHFYGLWALRLLIAGLAITPLRRVFGVSLLRFRRAIGVMTFVYALAHLTVWALLDVQGLSRIWADILKRPYLTIGMAGFLCLVPLAATSNNWSLRRLGARWRKLHRLTYVAALLAALHFLWLAKGFQLEPLVYAGLVAGLLIYRLPLGGLWQKGPRGWATRKGQQGS</sequence>
<feature type="transmembrane region" description="Helical" evidence="7">
    <location>
        <begin position="12"/>
        <end position="32"/>
    </location>
</feature>
<dbReference type="InterPro" id="IPR022837">
    <property type="entry name" value="MsrQ-like"/>
</dbReference>
<dbReference type="PANTHER" id="PTHR36964:SF1">
    <property type="entry name" value="PROTEIN-METHIONINE-SULFOXIDE REDUCTASE HEME-BINDING SUBUNIT MSRQ"/>
    <property type="match status" value="1"/>
</dbReference>
<evidence type="ECO:0000256" key="2">
    <source>
        <dbReference type="ARBA" id="ARBA00022448"/>
    </source>
</evidence>
<keyword evidence="7" id="KW-1003">Cell membrane</keyword>
<keyword evidence="7" id="KW-0249">Electron transport</keyword>
<dbReference type="PANTHER" id="PTHR36964">
    <property type="entry name" value="PROTEIN-METHIONINE-SULFOXIDE REDUCTASE HEME-BINDING SUBUNIT MSRQ"/>
    <property type="match status" value="1"/>
</dbReference>
<feature type="transmembrane region" description="Helical" evidence="7">
    <location>
        <begin position="52"/>
        <end position="72"/>
    </location>
</feature>
<evidence type="ECO:0000256" key="1">
    <source>
        <dbReference type="ARBA" id="ARBA00004141"/>
    </source>
</evidence>
<evidence type="ECO:0000256" key="6">
    <source>
        <dbReference type="ARBA" id="ARBA00023136"/>
    </source>
</evidence>
<comment type="similarity">
    <text evidence="7">Belongs to the MsrQ family.</text>
</comment>
<gene>
    <name evidence="7 9" type="primary">msrQ</name>
    <name evidence="9" type="ORF">T7987_14885</name>
</gene>
<evidence type="ECO:0000256" key="7">
    <source>
        <dbReference type="HAMAP-Rule" id="MF_01207"/>
    </source>
</evidence>
<comment type="cofactor">
    <cofactor evidence="7">
        <name>FMN</name>
        <dbReference type="ChEBI" id="CHEBI:58210"/>
    </cofactor>
    <text evidence="7">Binds 1 FMN per subunit.</text>
</comment>
<evidence type="ECO:0000256" key="3">
    <source>
        <dbReference type="ARBA" id="ARBA00022692"/>
    </source>
</evidence>
<dbReference type="NCBIfam" id="NF003833">
    <property type="entry name" value="PRK05419.1-5"/>
    <property type="match status" value="1"/>
</dbReference>
<keyword evidence="6 7" id="KW-0472">Membrane</keyword>
<comment type="subunit">
    <text evidence="7">Heterodimer of a catalytic subunit (MsrP) and a heme-binding subunit (MsrQ).</text>
</comment>
<dbReference type="Pfam" id="PF01794">
    <property type="entry name" value="Ferric_reduct"/>
    <property type="match status" value="1"/>
</dbReference>
<feature type="transmembrane region" description="Helical" evidence="7">
    <location>
        <begin position="178"/>
        <end position="199"/>
    </location>
</feature>
<keyword evidence="7" id="KW-0288">FMN</keyword>
<reference evidence="9 10" key="1">
    <citation type="submission" date="2023-11" db="EMBL/GenBank/DDBJ databases">
        <title>From the Deep-Sea to the Surface: Bacterial Genomes Isolated from the Moytirra Hydrothermal Vent Plume.</title>
        <authorList>
            <person name="Major S.R."/>
        </authorList>
    </citation>
    <scope>NUCLEOTIDE SEQUENCE [LARGE SCALE GENOMIC DNA]</scope>
    <source>
        <strain evidence="9 10">OXR-9</strain>
    </source>
</reference>
<keyword evidence="5 7" id="KW-0408">Iron</keyword>
<keyword evidence="7" id="KW-0479">Metal-binding</keyword>
<proteinExistence type="inferred from homology"/>
<dbReference type="InterPro" id="IPR013130">
    <property type="entry name" value="Fe3_Rdtase_TM_dom"/>
</dbReference>
<feature type="transmembrane region" description="Helical" evidence="7">
    <location>
        <begin position="154"/>
        <end position="172"/>
    </location>
</feature>
<evidence type="ECO:0000259" key="8">
    <source>
        <dbReference type="Pfam" id="PF01794"/>
    </source>
</evidence>
<keyword evidence="3 7" id="KW-0812">Transmembrane</keyword>
<keyword evidence="7" id="KW-0285">Flavoprotein</keyword>
<keyword evidence="2 7" id="KW-0813">Transport</keyword>
<feature type="domain" description="Ferric oxidoreductase" evidence="8">
    <location>
        <begin position="53"/>
        <end position="163"/>
    </location>
</feature>
<comment type="subcellular location">
    <subcellularLocation>
        <location evidence="7">Cell membrane</location>
        <topology evidence="7">Multi-pass membrane protein</topology>
    </subcellularLocation>
    <subcellularLocation>
        <location evidence="1">Membrane</location>
        <topology evidence="1">Multi-pass membrane protein</topology>
    </subcellularLocation>
</comment>
<dbReference type="RefSeq" id="WP_322328400.1">
    <property type="nucleotide sequence ID" value="NZ_CP139725.1"/>
</dbReference>
<comment type="cofactor">
    <cofactor evidence="7">
        <name>heme b</name>
        <dbReference type="ChEBI" id="CHEBI:60344"/>
    </cofactor>
    <text evidence="7">Binds 1 heme b (iron(II)-protoporphyrin IX) group per subunit.</text>
</comment>
<feature type="transmembrane region" description="Helical" evidence="7">
    <location>
        <begin position="122"/>
        <end position="142"/>
    </location>
</feature>
<evidence type="ECO:0000256" key="5">
    <source>
        <dbReference type="ARBA" id="ARBA00023004"/>
    </source>
</evidence>
<accession>A0ABZ0V0A9</accession>
<dbReference type="Proteomes" id="UP001326567">
    <property type="component" value="Chromosome"/>
</dbReference>
<evidence type="ECO:0000313" key="10">
    <source>
        <dbReference type="Proteomes" id="UP001326567"/>
    </source>
</evidence>
<keyword evidence="7" id="KW-0349">Heme</keyword>
<protein>
    <recommendedName>
        <fullName evidence="7">Protein-methionine-sulfoxide reductase heme-binding subunit MsrQ</fullName>
    </recommendedName>
    <alternativeName>
        <fullName evidence="7">Flavocytochrome MsrQ</fullName>
    </alternativeName>
</protein>
<organism evidence="9 10">
    <name type="scientific">Sulfitobacter faviae</name>
    <dbReference type="NCBI Taxonomy" id="1775881"/>
    <lineage>
        <taxon>Bacteria</taxon>
        <taxon>Pseudomonadati</taxon>
        <taxon>Pseudomonadota</taxon>
        <taxon>Alphaproteobacteria</taxon>
        <taxon>Rhodobacterales</taxon>
        <taxon>Roseobacteraceae</taxon>
        <taxon>Sulfitobacter</taxon>
    </lineage>
</organism>
<comment type="function">
    <text evidence="7">Part of the MsrPQ system that repairs oxidized periplasmic proteins containing methionine sulfoxide residues (Met-O), using respiratory chain electrons. Thus protects these proteins from oxidative-stress damage caused by reactive species of oxygen and chlorine generated by the host defense mechanisms. MsrPQ is essential for the maintenance of envelope integrity under bleach stress, rescuing a wide series of structurally unrelated periplasmic proteins from methionine oxidation. MsrQ provides electrons for reduction to the reductase catalytic subunit MsrP, using the quinone pool of the respiratory chain.</text>
</comment>
<name>A0ABZ0V0A9_9RHOB</name>
<dbReference type="EMBL" id="CP139725">
    <property type="protein sequence ID" value="WPZ21433.1"/>
    <property type="molecule type" value="Genomic_DNA"/>
</dbReference>
<feature type="transmembrane region" description="Helical" evidence="7">
    <location>
        <begin position="84"/>
        <end position="102"/>
    </location>
</feature>
<evidence type="ECO:0000313" key="9">
    <source>
        <dbReference type="EMBL" id="WPZ21433.1"/>
    </source>
</evidence>
<dbReference type="HAMAP" id="MF_01207">
    <property type="entry name" value="MsrQ"/>
    <property type="match status" value="1"/>
</dbReference>